<gene>
    <name evidence="1" type="ORF">FZC78_10310</name>
</gene>
<protein>
    <submittedName>
        <fullName evidence="1">Uncharacterized protein</fullName>
    </submittedName>
</protein>
<dbReference type="Proteomes" id="UP000322267">
    <property type="component" value="Unassembled WGS sequence"/>
</dbReference>
<sequence>MIIEIDGYFHQLLLTGKKCTIPQLKKMYIEANEWPIEITDFPDVFCRLYKFEQIPYDKNLKVDFVIDTDTGRIYVPAY</sequence>
<reference evidence="1 2" key="1">
    <citation type="submission" date="2019-08" db="EMBL/GenBank/DDBJ databases">
        <title>Bacillus genomes from the desert of Cuatro Cienegas, Coahuila.</title>
        <authorList>
            <person name="Olmedo-Alvarez G."/>
        </authorList>
    </citation>
    <scope>NUCLEOTIDE SEQUENCE [LARGE SCALE GENOMIC DNA]</scope>
    <source>
        <strain evidence="1 2">CH34_1T</strain>
    </source>
</reference>
<evidence type="ECO:0000313" key="1">
    <source>
        <dbReference type="EMBL" id="TYS17170.1"/>
    </source>
</evidence>
<organism evidence="1 2">
    <name type="scientific">Rossellomorea vietnamensis</name>
    <dbReference type="NCBI Taxonomy" id="218284"/>
    <lineage>
        <taxon>Bacteria</taxon>
        <taxon>Bacillati</taxon>
        <taxon>Bacillota</taxon>
        <taxon>Bacilli</taxon>
        <taxon>Bacillales</taxon>
        <taxon>Bacillaceae</taxon>
        <taxon>Rossellomorea</taxon>
    </lineage>
</organism>
<comment type="caution">
    <text evidence="1">The sequence shown here is derived from an EMBL/GenBank/DDBJ whole genome shotgun (WGS) entry which is preliminary data.</text>
</comment>
<accession>A0A5D4NT94</accession>
<dbReference type="AlphaFoldDB" id="A0A5D4NT94"/>
<evidence type="ECO:0000313" key="2">
    <source>
        <dbReference type="Proteomes" id="UP000322267"/>
    </source>
</evidence>
<dbReference type="OrthoDB" id="2886755at2"/>
<proteinExistence type="predicted"/>
<name>A0A5D4NT94_9BACI</name>
<dbReference type="EMBL" id="VTEI01000004">
    <property type="protein sequence ID" value="TYS17170.1"/>
    <property type="molecule type" value="Genomic_DNA"/>
</dbReference>